<dbReference type="Pfam" id="PF18668">
    <property type="entry name" value="Tail_spike_N"/>
    <property type="match status" value="1"/>
</dbReference>
<dbReference type="Gene3D" id="1.10.10.10">
    <property type="entry name" value="Winged helix-like DNA-binding domain superfamily/Winged helix DNA-binding domain"/>
    <property type="match status" value="1"/>
</dbReference>
<sequence>MALKIRTVMTYPLTGAVDFAITFEYLARKFVTVTLIGKDRKELVLNQDYRFTTKTQITTTRAWTAADGYYSIEIRRFTSATDRLVDFADGSILRAYDLNIAQIQTLHVAEEARDLTADTIGVNNDGHLDARGRRIVNLANAVDDLDAVPFGQLKTMNQNSWQARNEALQFRNEAETFRNKAEGFKNESSTHATNAKQWRDEANEFRNEAEQFKNTSGQYAASAGSYAGNAKDSEDEARRIAESIKASARIGYVTRRSFEKGFNVITWNEVLLWEEEGEYYRWDGTLPKNIPAGSTPETSGGIGLGKWVSVGDASIRTDLTKHGATIDQIAHRATTVKSFEEFGAIGDGINNDTSAMLAALSWLEIVPFGKLTGRVGARYRITQSLVMKFDGSYTQDVTSTRYIDFTGTTIVAGASGITCLRMSHDFCIVTNPAVINPDGFTKVVAYAISPEDLTQTTARVSQQFCQLNNPKATDVSVGVLLQPGPTVFGANSAAYYHTIKNPVFENVDCGFRFNRSVSGDNNNTRITIYNPIHVTGNCAFWIESTDSLRVFGGSCENITKTTGPADVPCGVRVVKTVSSDSQVAGNLRFYGYYGEVCTRAYQIDANVGTYNNYFDWGWIFITEPINNDTSNPYESVVEFDGFTFSSNWSGSQPNAIGVRRKTSGVKAMMYQKDDVQPVELFSDTKWKFTSTVLEAPVQDLRNDNSDIQLLGATNAGIMLTTTEGTKGITLTSYDGKSFSGSPNGDLIIEGYNAILPAADNSTVLGYAGHRWSAVYAASSTIVTSDETLKKKTPAVNESAERDAANEIRKNIIRYKFTDAIELKGGASARIHFGVGAQTVGSILTKHGLNPEDYAFWCKDVWEESTEVNINPETLERVVVTKPAGVRYGIRYEELIMFLMLYAD</sequence>
<dbReference type="PROSITE" id="PS51688">
    <property type="entry name" value="ICA"/>
    <property type="match status" value="1"/>
</dbReference>
<name>A0AAU7VHD7_9CAUD</name>
<dbReference type="EMBL" id="PP882707">
    <property type="protein sequence ID" value="XBW77981.1"/>
    <property type="molecule type" value="Genomic_DNA"/>
</dbReference>
<evidence type="ECO:0000256" key="2">
    <source>
        <dbReference type="ARBA" id="ARBA00022732"/>
    </source>
</evidence>
<keyword evidence="2" id="KW-1227">Viral tail protein</keyword>
<dbReference type="CDD" id="cd10144">
    <property type="entry name" value="Peptidase_S74_CIMCD"/>
    <property type="match status" value="1"/>
</dbReference>
<evidence type="ECO:0000256" key="1">
    <source>
        <dbReference type="ARBA" id="ARBA00004328"/>
    </source>
</evidence>
<dbReference type="InterPro" id="IPR030392">
    <property type="entry name" value="S74_ICA"/>
</dbReference>
<dbReference type="InterPro" id="IPR044914">
    <property type="entry name" value="Endosialidase_C_dom_sf"/>
</dbReference>
<dbReference type="InterPro" id="IPR005604">
    <property type="entry name" value="Phage_T7_tail_fibre-like_N"/>
</dbReference>
<organism evidence="5">
    <name type="scientific">Escherichia phage vB_EcoS_P1338</name>
    <dbReference type="NCBI Taxonomy" id="3161150"/>
    <lineage>
        <taxon>Viruses</taxon>
        <taxon>Duplodnaviria</taxon>
        <taxon>Heunggongvirae</taxon>
        <taxon>Uroviricota</taxon>
        <taxon>Caudoviricetes</taxon>
    </lineage>
</organism>
<dbReference type="InterPro" id="IPR036388">
    <property type="entry name" value="WH-like_DNA-bd_sf"/>
</dbReference>
<comment type="subcellular location">
    <subcellularLocation>
        <location evidence="1">Virion</location>
    </subcellularLocation>
</comment>
<proteinExistence type="predicted"/>
<feature type="domain" description="Peptidase S74" evidence="4">
    <location>
        <begin position="784"/>
        <end position="903"/>
    </location>
</feature>
<dbReference type="InterPro" id="IPR040775">
    <property type="entry name" value="Tail_spike_N"/>
</dbReference>
<dbReference type="Pfam" id="PF03906">
    <property type="entry name" value="Phage_T7_tail"/>
    <property type="match status" value="1"/>
</dbReference>
<protein>
    <submittedName>
        <fullName evidence="5">Non-contractile tail fiber protein</fullName>
    </submittedName>
</protein>
<evidence type="ECO:0000313" key="5">
    <source>
        <dbReference type="EMBL" id="XBW77981.1"/>
    </source>
</evidence>
<accession>A0AAU7VHD7</accession>
<dbReference type="Gene3D" id="2.10.10.80">
    <property type="match status" value="1"/>
</dbReference>
<reference evidence="5" key="1">
    <citation type="submission" date="2024-06" db="EMBL/GenBank/DDBJ databases">
        <authorList>
            <person name="Li X."/>
        </authorList>
    </citation>
    <scope>NUCLEOTIDE SEQUENCE</scope>
</reference>
<keyword evidence="3" id="KW-0946">Virion</keyword>
<evidence type="ECO:0000259" key="4">
    <source>
        <dbReference type="PROSITE" id="PS51688"/>
    </source>
</evidence>
<evidence type="ECO:0000256" key="3">
    <source>
        <dbReference type="ARBA" id="ARBA00022844"/>
    </source>
</evidence>
<dbReference type="GO" id="GO:0098015">
    <property type="term" value="C:virus tail"/>
    <property type="evidence" value="ECO:0007669"/>
    <property type="project" value="UniProtKB-KW"/>
</dbReference>
<dbReference type="Gene3D" id="4.10.1090.10">
    <property type="entry name" value="Endosialidase, domain 4"/>
    <property type="match status" value="1"/>
</dbReference>